<keyword evidence="10" id="KW-1185">Reference proteome</keyword>
<evidence type="ECO:0000256" key="6">
    <source>
        <dbReference type="RuleBase" id="RU003423"/>
    </source>
</evidence>
<dbReference type="PROSITE" id="PS51826">
    <property type="entry name" value="PSBD"/>
    <property type="match status" value="1"/>
</dbReference>
<comment type="caution">
    <text evidence="9">The sequence shown here is derived from an EMBL/GenBank/DDBJ whole genome shotgun (WGS) entry which is preliminary data.</text>
</comment>
<dbReference type="Pfam" id="PF00364">
    <property type="entry name" value="Biotin_lipoyl"/>
    <property type="match status" value="1"/>
</dbReference>
<protein>
    <recommendedName>
        <fullName evidence="6">Dihydrolipoamide acetyltransferase component of pyruvate dehydrogenase complex</fullName>
        <ecNumber evidence="6">2.3.1.-</ecNumber>
    </recommendedName>
</protein>
<evidence type="ECO:0000313" key="10">
    <source>
        <dbReference type="Proteomes" id="UP000193317"/>
    </source>
</evidence>
<dbReference type="SUPFAM" id="SSF51230">
    <property type="entry name" value="Single hybrid motif"/>
    <property type="match status" value="1"/>
</dbReference>
<evidence type="ECO:0000259" key="8">
    <source>
        <dbReference type="PROSITE" id="PS51826"/>
    </source>
</evidence>
<dbReference type="InterPro" id="IPR050743">
    <property type="entry name" value="2-oxoacid_DH_E2_comp"/>
</dbReference>
<feature type="domain" description="Lipoyl-binding" evidence="7">
    <location>
        <begin position="7"/>
        <end position="82"/>
    </location>
</feature>
<dbReference type="InterPro" id="IPR011053">
    <property type="entry name" value="Single_hybrid_motif"/>
</dbReference>
<comment type="similarity">
    <text evidence="2 6">Belongs to the 2-oxoacid dehydrogenase family.</text>
</comment>
<evidence type="ECO:0000256" key="1">
    <source>
        <dbReference type="ARBA" id="ARBA00001938"/>
    </source>
</evidence>
<feature type="domain" description="Peripheral subunit-binding (PSBD)" evidence="8">
    <location>
        <begin position="129"/>
        <end position="164"/>
    </location>
</feature>
<dbReference type="EMBL" id="LQPW01000120">
    <property type="protein sequence ID" value="ORW98548.1"/>
    <property type="molecule type" value="Genomic_DNA"/>
</dbReference>
<dbReference type="PROSITE" id="PS50968">
    <property type="entry name" value="BIOTINYL_LIPOYL"/>
    <property type="match status" value="1"/>
</dbReference>
<dbReference type="Gene3D" id="4.10.320.10">
    <property type="entry name" value="E3-binding domain"/>
    <property type="match status" value="1"/>
</dbReference>
<accession>A0A1X2EE27</accession>
<dbReference type="Gene3D" id="3.30.559.10">
    <property type="entry name" value="Chloramphenicol acetyltransferase-like domain"/>
    <property type="match status" value="1"/>
</dbReference>
<dbReference type="AlphaFoldDB" id="A0A1X2EE27"/>
<dbReference type="RefSeq" id="WP_085671544.1">
    <property type="nucleotide sequence ID" value="NZ_LQPW01000120.1"/>
</dbReference>
<dbReference type="CDD" id="cd06849">
    <property type="entry name" value="lipoyl_domain"/>
    <property type="match status" value="1"/>
</dbReference>
<dbReference type="GO" id="GO:0031405">
    <property type="term" value="F:lipoic acid binding"/>
    <property type="evidence" value="ECO:0007669"/>
    <property type="project" value="TreeGrafter"/>
</dbReference>
<dbReference type="EC" id="2.3.1.-" evidence="6"/>
<dbReference type="InterPro" id="IPR023213">
    <property type="entry name" value="CAT-like_dom_sf"/>
</dbReference>
<dbReference type="PANTHER" id="PTHR43178:SF5">
    <property type="entry name" value="LIPOAMIDE ACYLTRANSFERASE COMPONENT OF BRANCHED-CHAIN ALPHA-KETO ACID DEHYDROGENASE COMPLEX, MITOCHONDRIAL"/>
    <property type="match status" value="1"/>
</dbReference>
<dbReference type="GO" id="GO:0005737">
    <property type="term" value="C:cytoplasm"/>
    <property type="evidence" value="ECO:0007669"/>
    <property type="project" value="TreeGrafter"/>
</dbReference>
<dbReference type="Gene3D" id="2.40.50.100">
    <property type="match status" value="1"/>
</dbReference>
<dbReference type="FunFam" id="3.30.559.10:FF:000007">
    <property type="entry name" value="Dihydrolipoamide acetyltransferase component of pyruvate dehydrogenase complex"/>
    <property type="match status" value="1"/>
</dbReference>
<dbReference type="Proteomes" id="UP000193317">
    <property type="component" value="Unassembled WGS sequence"/>
</dbReference>
<dbReference type="InterPro" id="IPR036625">
    <property type="entry name" value="E3-bd_dom_sf"/>
</dbReference>
<dbReference type="PANTHER" id="PTHR43178">
    <property type="entry name" value="DIHYDROLIPOAMIDE ACETYLTRANSFERASE COMPONENT OF PYRUVATE DEHYDROGENASE COMPLEX"/>
    <property type="match status" value="1"/>
</dbReference>
<gene>
    <name evidence="9" type="ORF">AWC27_04015</name>
</gene>
<keyword evidence="5 6" id="KW-0012">Acyltransferase</keyword>
<evidence type="ECO:0000256" key="2">
    <source>
        <dbReference type="ARBA" id="ARBA00007317"/>
    </source>
</evidence>
<dbReference type="GO" id="GO:0016407">
    <property type="term" value="F:acetyltransferase activity"/>
    <property type="evidence" value="ECO:0007669"/>
    <property type="project" value="TreeGrafter"/>
</dbReference>
<reference evidence="9 10" key="1">
    <citation type="submission" date="2016-01" db="EMBL/GenBank/DDBJ databases">
        <title>The new phylogeny of the genus Mycobacterium.</title>
        <authorList>
            <person name="Tarcisio F."/>
            <person name="Conor M."/>
            <person name="Antonella G."/>
            <person name="Elisabetta G."/>
            <person name="Giulia F.S."/>
            <person name="Sara T."/>
            <person name="Anna F."/>
            <person name="Clotilde B."/>
            <person name="Roberto B."/>
            <person name="Veronica D.S."/>
            <person name="Fabio R."/>
            <person name="Monica P."/>
            <person name="Olivier J."/>
            <person name="Enrico T."/>
            <person name="Nicola S."/>
        </authorList>
    </citation>
    <scope>NUCLEOTIDE SEQUENCE [LARGE SCALE GENOMIC DNA]</scope>
    <source>
        <strain evidence="9 10">DSM 44166</strain>
    </source>
</reference>
<sequence>MSADDRVKSFRVPDLGEGLEEVTLTYWAVAVGDEVQLNQTLCSVETAKAEVEIPSPYAGRIVELGGAPGDVIKVGAVLVRIDPAASSASSAPAARAASAGPNGQAAVPTLVGYGADSDIDTSRRVSRPRAAPPARKLAKELLVDLTALQRGDKVITRADVLAAAQDGGVDVRSVRGVQARMAEKMTLSHREIPAAKVSVEVVCTELLRLRDRLRPALPEITPFVLTLRLLIIALKHNEILNSTWVDSVDGPQIHVHRDVRLGFAVATERGLLVPVINDAQNKTLRELACRATELIDGARVGSLMPGELQGSTFTVTNFGALGADDGVPVINHPEAAILGMGAIKPRPVAIGDEVVVRPTMTLTCVFDHRVADGAQAANFVCELRDLVESPETALLDL</sequence>
<keyword evidence="4 6" id="KW-0450">Lipoyl</keyword>
<evidence type="ECO:0000313" key="9">
    <source>
        <dbReference type="EMBL" id="ORW98548.1"/>
    </source>
</evidence>
<dbReference type="Pfam" id="PF00198">
    <property type="entry name" value="2-oxoacid_dh"/>
    <property type="match status" value="1"/>
</dbReference>
<dbReference type="SUPFAM" id="SSF52777">
    <property type="entry name" value="CoA-dependent acyltransferases"/>
    <property type="match status" value="1"/>
</dbReference>
<dbReference type="InterPro" id="IPR000089">
    <property type="entry name" value="Biotin_lipoyl"/>
</dbReference>
<name>A0A1X2EE27_MYCSZ</name>
<keyword evidence="3 6" id="KW-0808">Transferase</keyword>
<evidence type="ECO:0000256" key="4">
    <source>
        <dbReference type="ARBA" id="ARBA00022823"/>
    </source>
</evidence>
<evidence type="ECO:0000256" key="3">
    <source>
        <dbReference type="ARBA" id="ARBA00022679"/>
    </source>
</evidence>
<dbReference type="InterPro" id="IPR001078">
    <property type="entry name" value="2-oxoacid_DH_actylTfrase"/>
</dbReference>
<comment type="cofactor">
    <cofactor evidence="1 6">
        <name>(R)-lipoate</name>
        <dbReference type="ChEBI" id="CHEBI:83088"/>
    </cofactor>
</comment>
<proteinExistence type="inferred from homology"/>
<dbReference type="InterPro" id="IPR004167">
    <property type="entry name" value="PSBD"/>
</dbReference>
<dbReference type="OrthoDB" id="9805770at2"/>
<organism evidence="9 10">
    <name type="scientific">Mycobacterium szulgai</name>
    <dbReference type="NCBI Taxonomy" id="1787"/>
    <lineage>
        <taxon>Bacteria</taxon>
        <taxon>Bacillati</taxon>
        <taxon>Actinomycetota</taxon>
        <taxon>Actinomycetes</taxon>
        <taxon>Mycobacteriales</taxon>
        <taxon>Mycobacteriaceae</taxon>
        <taxon>Mycobacterium</taxon>
    </lineage>
</organism>
<evidence type="ECO:0000259" key="7">
    <source>
        <dbReference type="PROSITE" id="PS50968"/>
    </source>
</evidence>
<evidence type="ECO:0000256" key="5">
    <source>
        <dbReference type="ARBA" id="ARBA00023315"/>
    </source>
</evidence>